<dbReference type="PANTHER" id="PTHR37296:SF1">
    <property type="entry name" value="CONSERVED VIRULENCE FACTOR B"/>
    <property type="match status" value="1"/>
</dbReference>
<reference evidence="3" key="1">
    <citation type="submission" date="2020-09" db="EMBL/GenBank/DDBJ databases">
        <title>A novel bacterium of genus Bacillus, isolated from South China Sea.</title>
        <authorList>
            <person name="Huang H."/>
            <person name="Mo K."/>
            <person name="Hu Y."/>
        </authorList>
    </citation>
    <scope>NUCLEOTIDE SEQUENCE</scope>
    <source>
        <strain evidence="3">IB182487</strain>
    </source>
</reference>
<dbReference type="InterPro" id="IPR039566">
    <property type="entry name" value="CvfB_S1_st"/>
</dbReference>
<protein>
    <submittedName>
        <fullName evidence="3">S1 RNA-binding domain-containing protein</fullName>
    </submittedName>
</protein>
<dbReference type="Pfam" id="PF21543">
    <property type="entry name" value="CvfB_2nd"/>
    <property type="match status" value="1"/>
</dbReference>
<dbReference type="PANTHER" id="PTHR37296">
    <property type="entry name" value="CONSERVED VIRULENCE FACTOR B"/>
    <property type="match status" value="1"/>
</dbReference>
<dbReference type="InterPro" id="IPR048587">
    <property type="entry name" value="CvfB_S1_3rd"/>
</dbReference>
<dbReference type="InterPro" id="IPR048588">
    <property type="entry name" value="CvfB_S1_2nd"/>
</dbReference>
<dbReference type="Pfam" id="PF17783">
    <property type="entry name" value="WHD_CvfB"/>
    <property type="match status" value="1"/>
</dbReference>
<organism evidence="3 4">
    <name type="scientific">Metabacillus arenae</name>
    <dbReference type="NCBI Taxonomy" id="2771434"/>
    <lineage>
        <taxon>Bacteria</taxon>
        <taxon>Bacillati</taxon>
        <taxon>Bacillota</taxon>
        <taxon>Bacilli</taxon>
        <taxon>Bacillales</taxon>
        <taxon>Bacillaceae</taxon>
        <taxon>Metabacillus</taxon>
    </lineage>
</organism>
<name>A0A926RX37_9BACI</name>
<accession>A0A926RX37</accession>
<evidence type="ECO:0000313" key="4">
    <source>
        <dbReference type="Proteomes" id="UP000626844"/>
    </source>
</evidence>
<dbReference type="Gene3D" id="1.10.10.10">
    <property type="entry name" value="Winged helix-like DNA-binding domain superfamily/Winged helix DNA-binding domain"/>
    <property type="match status" value="1"/>
</dbReference>
<dbReference type="InterPro" id="IPR036388">
    <property type="entry name" value="WH-like_DNA-bd_sf"/>
</dbReference>
<dbReference type="InterPro" id="IPR012340">
    <property type="entry name" value="NA-bd_OB-fold"/>
</dbReference>
<dbReference type="InterPro" id="IPR003029">
    <property type="entry name" value="S1_domain"/>
</dbReference>
<dbReference type="Pfam" id="PF21191">
    <property type="entry name" value="CvfB_1st"/>
    <property type="match status" value="1"/>
</dbReference>
<evidence type="ECO:0000313" key="3">
    <source>
        <dbReference type="EMBL" id="MBD1380581.1"/>
    </source>
</evidence>
<dbReference type="EMBL" id="JACXAI010000011">
    <property type="protein sequence ID" value="MBD1380581.1"/>
    <property type="molecule type" value="Genomic_DNA"/>
</dbReference>
<dbReference type="InterPro" id="IPR040764">
    <property type="entry name" value="CvfB_WH"/>
</dbReference>
<dbReference type="InterPro" id="IPR014464">
    <property type="entry name" value="CvfB_fam"/>
</dbReference>
<sequence>MTGRNDIVKVGTIQTLTIDERADYGYFLTDGENRILLHNSEVTENIEGNETVDVFIYIDHEERMAATMRKPIIDEDHHNWVEVVEVVDHLGAFVNIGLSKDALIASDHLPLFRQLWPQPGDKLLCTMRISKNGKYFAEPLKEEKVRQLVIKAEPALLNKDITGTVYRLIVEGSFLITEDGYKGFIHKSERKQEPRLGEKIQGRVIDVKEDGTLNVSLLPRKQEAIEPDAREILIYMESRGGAMPYWDKSSPDDIKERFGLSKAAFKRALGNLMKHGKVYQENGWTYFKKEE</sequence>
<comment type="similarity">
    <text evidence="1">Belongs to the CvfB family.</text>
</comment>
<feature type="domain" description="S1 motif" evidence="2">
    <location>
        <begin position="158"/>
        <end position="218"/>
    </location>
</feature>
<comment type="caution">
    <text evidence="3">The sequence shown here is derived from an EMBL/GenBank/DDBJ whole genome shotgun (WGS) entry which is preliminary data.</text>
</comment>
<evidence type="ECO:0000256" key="1">
    <source>
        <dbReference type="PIRNR" id="PIRNR012524"/>
    </source>
</evidence>
<dbReference type="PIRSF" id="PIRSF012524">
    <property type="entry name" value="YitL_S1"/>
    <property type="match status" value="1"/>
</dbReference>
<keyword evidence="4" id="KW-1185">Reference proteome</keyword>
<evidence type="ECO:0000259" key="2">
    <source>
        <dbReference type="PROSITE" id="PS50126"/>
    </source>
</evidence>
<dbReference type="AlphaFoldDB" id="A0A926RX37"/>
<dbReference type="GO" id="GO:0003676">
    <property type="term" value="F:nucleic acid binding"/>
    <property type="evidence" value="ECO:0007669"/>
    <property type="project" value="InterPro"/>
</dbReference>
<dbReference type="Pfam" id="PF13509">
    <property type="entry name" value="S1_2"/>
    <property type="match status" value="1"/>
</dbReference>
<dbReference type="Proteomes" id="UP000626844">
    <property type="component" value="Unassembled WGS sequence"/>
</dbReference>
<proteinExistence type="inferred from homology"/>
<dbReference type="Gene3D" id="2.40.50.140">
    <property type="entry name" value="Nucleic acid-binding proteins"/>
    <property type="match status" value="2"/>
</dbReference>
<gene>
    <name evidence="3" type="ORF">IC621_10095</name>
</gene>
<dbReference type="PROSITE" id="PS50126">
    <property type="entry name" value="S1"/>
    <property type="match status" value="1"/>
</dbReference>